<dbReference type="Proteomes" id="UP000297703">
    <property type="component" value="Unassembled WGS sequence"/>
</dbReference>
<evidence type="ECO:0000256" key="1">
    <source>
        <dbReference type="SAM" id="MobiDB-lite"/>
    </source>
</evidence>
<accession>A0A4D9ES43</accession>
<name>A0A4D9ES43_9SAUR</name>
<reference evidence="2 3" key="1">
    <citation type="submission" date="2019-04" db="EMBL/GenBank/DDBJ databases">
        <title>Draft genome of the big-headed turtle Platysternon megacephalum.</title>
        <authorList>
            <person name="Gong S."/>
        </authorList>
    </citation>
    <scope>NUCLEOTIDE SEQUENCE [LARGE SCALE GENOMIC DNA]</scope>
    <source>
        <strain evidence="2">DO16091913</strain>
        <tissue evidence="2">Muscle</tissue>
    </source>
</reference>
<comment type="caution">
    <text evidence="2">The sequence shown here is derived from an EMBL/GenBank/DDBJ whole genome shotgun (WGS) entry which is preliminary data.</text>
</comment>
<dbReference type="AlphaFoldDB" id="A0A4D9ES43"/>
<sequence length="164" mass="18627">MEKKELLLSSLSYSQRDRAGEGVQPISSGQDGDKQGPFQQRDTNMHYEVAEFQKPSTSAAFFEAIDKCQVVPMKELPQVTCSNTGKAFLNSQMSFKITVNNSSDNTEPQQSPHEMSVPLLDLIPKRPSIFERLPILQRTQEFRCPKSSKEYFQQQKHQSVKGEL</sequence>
<evidence type="ECO:0000313" key="2">
    <source>
        <dbReference type="EMBL" id="TFK10138.1"/>
    </source>
</evidence>
<reference evidence="2 3" key="2">
    <citation type="submission" date="2019-04" db="EMBL/GenBank/DDBJ databases">
        <title>The genome sequence of big-headed turtle.</title>
        <authorList>
            <person name="Gong S."/>
        </authorList>
    </citation>
    <scope>NUCLEOTIDE SEQUENCE [LARGE SCALE GENOMIC DNA]</scope>
    <source>
        <strain evidence="2">DO16091913</strain>
        <tissue evidence="2">Muscle</tissue>
    </source>
</reference>
<proteinExistence type="predicted"/>
<evidence type="ECO:0000313" key="3">
    <source>
        <dbReference type="Proteomes" id="UP000297703"/>
    </source>
</evidence>
<gene>
    <name evidence="2" type="ORF">DR999_PMT06710</name>
</gene>
<keyword evidence="3" id="KW-1185">Reference proteome</keyword>
<dbReference type="OrthoDB" id="9328462at2759"/>
<protein>
    <submittedName>
        <fullName evidence="2">GLIS family zinc finger 1</fullName>
    </submittedName>
</protein>
<organism evidence="2 3">
    <name type="scientific">Platysternon megacephalum</name>
    <name type="common">big-headed turtle</name>
    <dbReference type="NCBI Taxonomy" id="55544"/>
    <lineage>
        <taxon>Eukaryota</taxon>
        <taxon>Metazoa</taxon>
        <taxon>Chordata</taxon>
        <taxon>Craniata</taxon>
        <taxon>Vertebrata</taxon>
        <taxon>Euteleostomi</taxon>
        <taxon>Archelosauria</taxon>
        <taxon>Testudinata</taxon>
        <taxon>Testudines</taxon>
        <taxon>Cryptodira</taxon>
        <taxon>Durocryptodira</taxon>
        <taxon>Testudinoidea</taxon>
        <taxon>Platysternidae</taxon>
        <taxon>Platysternon</taxon>
    </lineage>
</organism>
<feature type="region of interest" description="Disordered" evidence="1">
    <location>
        <begin position="1"/>
        <end position="45"/>
    </location>
</feature>
<dbReference type="EMBL" id="QXTE01000044">
    <property type="protein sequence ID" value="TFK10138.1"/>
    <property type="molecule type" value="Genomic_DNA"/>
</dbReference>